<keyword evidence="10" id="KW-0675">Receptor</keyword>
<feature type="domain" description="Disease resistance R13L4/SHOC-2-like LRR" evidence="15">
    <location>
        <begin position="338"/>
        <end position="546"/>
    </location>
</feature>
<feature type="chain" id="PRO_5029603853" description="Leucine-rich repeat-containing N-terminal plant-type domain-containing protein" evidence="13">
    <location>
        <begin position="25"/>
        <end position="1129"/>
    </location>
</feature>
<dbReference type="InterPro" id="IPR003591">
    <property type="entry name" value="Leu-rich_rpt_typical-subtyp"/>
</dbReference>
<evidence type="ECO:0000256" key="5">
    <source>
        <dbReference type="ARBA" id="ARBA00022692"/>
    </source>
</evidence>
<keyword evidence="5 12" id="KW-0812">Transmembrane</keyword>
<dbReference type="Pfam" id="PF08263">
    <property type="entry name" value="LRRNT_2"/>
    <property type="match status" value="2"/>
</dbReference>
<dbReference type="Pfam" id="PF13855">
    <property type="entry name" value="LRR_8"/>
    <property type="match status" value="2"/>
</dbReference>
<evidence type="ECO:0000256" key="4">
    <source>
        <dbReference type="ARBA" id="ARBA00022614"/>
    </source>
</evidence>
<evidence type="ECO:0008006" key="18">
    <source>
        <dbReference type="Google" id="ProtNLM"/>
    </source>
</evidence>
<dbReference type="FunFam" id="3.80.10.10:FF:000111">
    <property type="entry name" value="LRR receptor-like serine/threonine-protein kinase ERECTA"/>
    <property type="match status" value="1"/>
</dbReference>
<dbReference type="Pfam" id="PF00560">
    <property type="entry name" value="LRR_1"/>
    <property type="match status" value="2"/>
</dbReference>
<feature type="transmembrane region" description="Helical" evidence="12">
    <location>
        <begin position="1071"/>
        <end position="1093"/>
    </location>
</feature>
<protein>
    <recommendedName>
        <fullName evidence="18">Leucine-rich repeat-containing N-terminal plant-type domain-containing protein</fullName>
    </recommendedName>
</protein>
<dbReference type="InterPro" id="IPR051502">
    <property type="entry name" value="RLP_Defense_Trigger"/>
</dbReference>
<evidence type="ECO:0000256" key="3">
    <source>
        <dbReference type="ARBA" id="ARBA00022475"/>
    </source>
</evidence>
<keyword evidence="17" id="KW-1185">Reference proteome</keyword>
<evidence type="ECO:0000259" key="14">
    <source>
        <dbReference type="Pfam" id="PF08263"/>
    </source>
</evidence>
<dbReference type="SMART" id="SM00365">
    <property type="entry name" value="LRR_SD22"/>
    <property type="match status" value="7"/>
</dbReference>
<dbReference type="EMBL" id="LRBV02000005">
    <property type="status" value="NOT_ANNOTATED_CDS"/>
    <property type="molecule type" value="Genomic_DNA"/>
</dbReference>
<dbReference type="AlphaFoldDB" id="A0A7N2LUU3"/>
<dbReference type="PANTHER" id="PTHR48062:SF52">
    <property type="entry name" value="RECEPTOR-LIKE PROTEIN 8-RELATED"/>
    <property type="match status" value="1"/>
</dbReference>
<evidence type="ECO:0000259" key="15">
    <source>
        <dbReference type="Pfam" id="PF23598"/>
    </source>
</evidence>
<dbReference type="InParanoid" id="A0A7N2LUU3"/>
<name>A0A7N2LUU3_QUELO</name>
<dbReference type="InterPro" id="IPR013210">
    <property type="entry name" value="LRR_N_plant-typ"/>
</dbReference>
<evidence type="ECO:0000313" key="16">
    <source>
        <dbReference type="EnsemblPlants" id="QL05p085204:mrna"/>
    </source>
</evidence>
<feature type="signal peptide" evidence="13">
    <location>
        <begin position="1"/>
        <end position="24"/>
    </location>
</feature>
<evidence type="ECO:0000256" key="13">
    <source>
        <dbReference type="SAM" id="SignalP"/>
    </source>
</evidence>
<dbReference type="InterPro" id="IPR055414">
    <property type="entry name" value="LRR_R13L4/SHOC2-like"/>
</dbReference>
<dbReference type="PANTHER" id="PTHR48062">
    <property type="entry name" value="RECEPTOR-LIKE PROTEIN 14"/>
    <property type="match status" value="1"/>
</dbReference>
<keyword evidence="7" id="KW-0677">Repeat</keyword>
<dbReference type="PRINTS" id="PR00019">
    <property type="entry name" value="LEURICHRPT"/>
</dbReference>
<dbReference type="FunFam" id="3.80.10.10:FF:000095">
    <property type="entry name" value="LRR receptor-like serine/threonine-protein kinase GSO1"/>
    <property type="match status" value="2"/>
</dbReference>
<keyword evidence="11" id="KW-0325">Glycoprotein</keyword>
<sequence>MGRSLVKWLLWGLIVLVHLHGHRGCFEEGRMGLLEIKEEFVRSTTNVNIRDHLLPSWVDDHKSEGREWERVTCNSTTGHVTHLSLHNIWEIKRFNFMGTKVALKKKGYMGLLEIKKFVRSSPNVTNHLLPSWVDDHESECCEWERVTCNITTRRVTHLSLHNIRDFIEYDYYEKHNAWFLNVSPFETFKELRSLNLSSNYIVGWVENEGSISLLRLKKLERLDLGSNMFNRSIIQSLRLLKSLKTLSLPDNSLEGSFPAKELSVFEDLEMLDLSSNEFNGSLTVQDFKILSKLSKLKHLDLGGNHFDKGILRSLGALSALTSLKLDYNQMEGPLYDQDLANLRSLEVLNLGDNNFNGSLPKYLANLRSLEVLNLGGNNFNGSLPKYLANLRSLEVLNLGGNNFNGSLPKCLCGLKKLEELDLRGNSFEGTLPSCLYNLTSLQQLDLNGNQFRGNISSLIVDLTSLKYVDLSYNLFEGLSFSLFANHSKLESFQFRCDNEKVEIEIENSDWVPLFNLESLVISNCSLNKLSHQLPTFLFHQHSLRKLDLSHNGLKGPFPDWLFRNNTRLKSAFLNHNSFTGHFHLSQCLNSTYAIDVSNNQLNGKLQRNIGEILPNIQYLQLFNNSFTGYLPSSFGNMSLLDTLDVSLNNFSGEVPKDLFVGCSRLLILVLSNNYFDGHLDWVPLSNLTWLSILKINHNQFSGAMPNELPNFVNIAILDVSNNKMSGRIPTWICNLTSFGGILMQNNNFEGQIPCETITSEFLDLSHNLLHGSLPLWSSTRLKHLHLEENSFSGSIPEAFLNMSELRTLDISDNKLSGSIPSAISKTSNLRILLLGGNHLSGNISTQLCQLTNITLMDLSRNLFFGTIPHCFGHTLSFGTFEARYLQWASGFGTSFDGTGDLFYYLDVEINFVTKYRLSSYKDDILTYMSGLDLSCNNLTGEIPLELGQLQGIHALNLSHNQLTGSIPKSFSGLTKVESLDLSHNRLSGEIPPKLIELTFLEVFSVAYNNLSGRTPDMKAQFGTFDASSYDGNPFLCGLPLEKNCTKRYDSPTPMHSSDVSDEKWYKVDQTVFFTSFSVTYIMFCLGVITILYINTHWQLWCYNLVEDCMYSCYFSIAITLRKLSAYLYN</sequence>
<dbReference type="SUPFAM" id="SSF52058">
    <property type="entry name" value="L domain-like"/>
    <property type="match status" value="2"/>
</dbReference>
<evidence type="ECO:0000313" key="17">
    <source>
        <dbReference type="Proteomes" id="UP000594261"/>
    </source>
</evidence>
<dbReference type="Pfam" id="PF23598">
    <property type="entry name" value="LRR_14"/>
    <property type="match status" value="1"/>
</dbReference>
<evidence type="ECO:0000256" key="9">
    <source>
        <dbReference type="ARBA" id="ARBA00023136"/>
    </source>
</evidence>
<proteinExistence type="inferred from homology"/>
<evidence type="ECO:0000256" key="6">
    <source>
        <dbReference type="ARBA" id="ARBA00022729"/>
    </source>
</evidence>
<dbReference type="SUPFAM" id="SSF52047">
    <property type="entry name" value="RNI-like"/>
    <property type="match status" value="1"/>
</dbReference>
<reference evidence="16 17" key="1">
    <citation type="journal article" date="2016" name="G3 (Bethesda)">
        <title>First Draft Assembly and Annotation of the Genome of a California Endemic Oak Quercus lobata Nee (Fagaceae).</title>
        <authorList>
            <person name="Sork V.L."/>
            <person name="Fitz-Gibbon S.T."/>
            <person name="Puiu D."/>
            <person name="Crepeau M."/>
            <person name="Gugger P.F."/>
            <person name="Sherman R."/>
            <person name="Stevens K."/>
            <person name="Langley C.H."/>
            <person name="Pellegrini M."/>
            <person name="Salzberg S.L."/>
        </authorList>
    </citation>
    <scope>NUCLEOTIDE SEQUENCE [LARGE SCALE GENOMIC DNA]</scope>
    <source>
        <strain evidence="16 17">cv. SW786</strain>
    </source>
</reference>
<dbReference type="GO" id="GO:0005886">
    <property type="term" value="C:plasma membrane"/>
    <property type="evidence" value="ECO:0007669"/>
    <property type="project" value="UniProtKB-SubCell"/>
</dbReference>
<dbReference type="Gramene" id="QL05p085204:mrna">
    <property type="protein sequence ID" value="QL05p085204:mrna"/>
    <property type="gene ID" value="QL05p085204"/>
</dbReference>
<dbReference type="Proteomes" id="UP000594261">
    <property type="component" value="Chromosome 5"/>
</dbReference>
<evidence type="ECO:0000256" key="7">
    <source>
        <dbReference type="ARBA" id="ARBA00022737"/>
    </source>
</evidence>
<evidence type="ECO:0000256" key="8">
    <source>
        <dbReference type="ARBA" id="ARBA00022989"/>
    </source>
</evidence>
<keyword evidence="6 13" id="KW-0732">Signal</keyword>
<dbReference type="SMART" id="SM00369">
    <property type="entry name" value="LRR_TYP"/>
    <property type="match status" value="14"/>
</dbReference>
<dbReference type="InterPro" id="IPR001611">
    <property type="entry name" value="Leu-rich_rpt"/>
</dbReference>
<evidence type="ECO:0000256" key="2">
    <source>
        <dbReference type="ARBA" id="ARBA00009592"/>
    </source>
</evidence>
<dbReference type="InterPro" id="IPR032675">
    <property type="entry name" value="LRR_dom_sf"/>
</dbReference>
<evidence type="ECO:0000256" key="10">
    <source>
        <dbReference type="ARBA" id="ARBA00023170"/>
    </source>
</evidence>
<dbReference type="EnsemblPlants" id="QL05p085204:mrna">
    <property type="protein sequence ID" value="QL05p085204:mrna"/>
    <property type="gene ID" value="QL05p085204"/>
</dbReference>
<evidence type="ECO:0000256" key="1">
    <source>
        <dbReference type="ARBA" id="ARBA00004251"/>
    </source>
</evidence>
<evidence type="ECO:0000256" key="12">
    <source>
        <dbReference type="SAM" id="Phobius"/>
    </source>
</evidence>
<dbReference type="OMA" id="HESECCE"/>
<evidence type="ECO:0000256" key="11">
    <source>
        <dbReference type="ARBA" id="ARBA00023180"/>
    </source>
</evidence>
<feature type="domain" description="Leucine-rich repeat-containing N-terminal plant-type" evidence="14">
    <location>
        <begin position="111"/>
        <end position="149"/>
    </location>
</feature>
<keyword evidence="4" id="KW-0433">Leucine-rich repeat</keyword>
<reference evidence="16" key="2">
    <citation type="submission" date="2021-01" db="UniProtKB">
        <authorList>
            <consortium name="EnsemblPlants"/>
        </authorList>
    </citation>
    <scope>IDENTIFICATION</scope>
</reference>
<dbReference type="Gene3D" id="3.80.10.10">
    <property type="entry name" value="Ribonuclease Inhibitor"/>
    <property type="match status" value="6"/>
</dbReference>
<comment type="subcellular location">
    <subcellularLocation>
        <location evidence="1">Cell membrane</location>
        <topology evidence="1">Single-pass type I membrane protein</topology>
    </subcellularLocation>
</comment>
<accession>A0A7N2LUU3</accession>
<organism evidence="16 17">
    <name type="scientific">Quercus lobata</name>
    <name type="common">Valley oak</name>
    <dbReference type="NCBI Taxonomy" id="97700"/>
    <lineage>
        <taxon>Eukaryota</taxon>
        <taxon>Viridiplantae</taxon>
        <taxon>Streptophyta</taxon>
        <taxon>Embryophyta</taxon>
        <taxon>Tracheophyta</taxon>
        <taxon>Spermatophyta</taxon>
        <taxon>Magnoliopsida</taxon>
        <taxon>eudicotyledons</taxon>
        <taxon>Gunneridae</taxon>
        <taxon>Pentapetalae</taxon>
        <taxon>rosids</taxon>
        <taxon>fabids</taxon>
        <taxon>Fagales</taxon>
        <taxon>Fagaceae</taxon>
        <taxon>Quercus</taxon>
    </lineage>
</organism>
<keyword evidence="8 12" id="KW-1133">Transmembrane helix</keyword>
<dbReference type="FunCoup" id="A0A7N2LUU3">
    <property type="interactions" value="418"/>
</dbReference>
<comment type="similarity">
    <text evidence="2">Belongs to the RLP family.</text>
</comment>
<keyword evidence="9 12" id="KW-0472">Membrane</keyword>
<keyword evidence="3" id="KW-1003">Cell membrane</keyword>
<feature type="domain" description="Leucine-rich repeat-containing N-terminal plant-type" evidence="14">
    <location>
        <begin position="33"/>
        <end position="74"/>
    </location>
</feature>